<dbReference type="EMBL" id="CAUYUJ010010957">
    <property type="protein sequence ID" value="CAK0830589.1"/>
    <property type="molecule type" value="Genomic_DNA"/>
</dbReference>
<keyword evidence="2" id="KW-0732">Signal</keyword>
<evidence type="ECO:0000256" key="1">
    <source>
        <dbReference type="SAM" id="MobiDB-lite"/>
    </source>
</evidence>
<evidence type="ECO:0000313" key="3">
    <source>
        <dbReference type="EMBL" id="CAK0830589.1"/>
    </source>
</evidence>
<feature type="signal peptide" evidence="2">
    <location>
        <begin position="1"/>
        <end position="22"/>
    </location>
</feature>
<accession>A0ABN9SEV5</accession>
<keyword evidence="4" id="KW-1185">Reference proteome</keyword>
<comment type="caution">
    <text evidence="3">The sequence shown here is derived from an EMBL/GenBank/DDBJ whole genome shotgun (WGS) entry which is preliminary data.</text>
</comment>
<reference evidence="3" key="1">
    <citation type="submission" date="2023-10" db="EMBL/GenBank/DDBJ databases">
        <authorList>
            <person name="Chen Y."/>
            <person name="Shah S."/>
            <person name="Dougan E. K."/>
            <person name="Thang M."/>
            <person name="Chan C."/>
        </authorList>
    </citation>
    <scope>NUCLEOTIDE SEQUENCE [LARGE SCALE GENOMIC DNA]</scope>
</reference>
<feature type="chain" id="PRO_5046259113" evidence="2">
    <location>
        <begin position="23"/>
        <end position="181"/>
    </location>
</feature>
<feature type="compositionally biased region" description="Polar residues" evidence="1">
    <location>
        <begin position="97"/>
        <end position="109"/>
    </location>
</feature>
<sequence length="181" mass="18821">MARYHGGLALVALCASCRGSLALEDDPSDGLSMVQVASVREASAKEATAKEDDRAPRSFGWPAWPWSRAARPPAQPAEQAPPAGAPGHSVTEAEAQATKSKLQSATNAAHVTRLARKAADASSEIAQRRAAEAGLQQQHTAGLNAAARRTGRGGRAPSRSGRAERRAWTLPLASFLAPPSG</sequence>
<evidence type="ECO:0000313" key="4">
    <source>
        <dbReference type="Proteomes" id="UP001189429"/>
    </source>
</evidence>
<protein>
    <submittedName>
        <fullName evidence="3">Uncharacterized protein</fullName>
    </submittedName>
</protein>
<feature type="region of interest" description="Disordered" evidence="1">
    <location>
        <begin position="41"/>
        <end position="167"/>
    </location>
</feature>
<proteinExistence type="predicted"/>
<organism evidence="3 4">
    <name type="scientific">Prorocentrum cordatum</name>
    <dbReference type="NCBI Taxonomy" id="2364126"/>
    <lineage>
        <taxon>Eukaryota</taxon>
        <taxon>Sar</taxon>
        <taxon>Alveolata</taxon>
        <taxon>Dinophyceae</taxon>
        <taxon>Prorocentrales</taxon>
        <taxon>Prorocentraceae</taxon>
        <taxon>Prorocentrum</taxon>
    </lineage>
</organism>
<dbReference type="Proteomes" id="UP001189429">
    <property type="component" value="Unassembled WGS sequence"/>
</dbReference>
<gene>
    <name evidence="3" type="ORF">PCOR1329_LOCUS29197</name>
</gene>
<feature type="compositionally biased region" description="Basic and acidic residues" evidence="1">
    <location>
        <begin position="42"/>
        <end position="56"/>
    </location>
</feature>
<evidence type="ECO:0000256" key="2">
    <source>
        <dbReference type="SAM" id="SignalP"/>
    </source>
</evidence>
<feature type="compositionally biased region" description="Low complexity" evidence="1">
    <location>
        <begin position="62"/>
        <end position="87"/>
    </location>
</feature>
<name>A0ABN9SEV5_9DINO</name>